<comment type="caution">
    <text evidence="1">The sequence shown here is derived from an EMBL/GenBank/DDBJ whole genome shotgun (WGS) entry which is preliminary data.</text>
</comment>
<protein>
    <submittedName>
        <fullName evidence="1">Uncharacterized protein</fullName>
    </submittedName>
</protein>
<organism evidence="1 2">
    <name type="scientific">Fusarium xylarioides</name>
    <dbReference type="NCBI Taxonomy" id="221167"/>
    <lineage>
        <taxon>Eukaryota</taxon>
        <taxon>Fungi</taxon>
        <taxon>Dikarya</taxon>
        <taxon>Ascomycota</taxon>
        <taxon>Pezizomycotina</taxon>
        <taxon>Sordariomycetes</taxon>
        <taxon>Hypocreomycetidae</taxon>
        <taxon>Hypocreales</taxon>
        <taxon>Nectriaceae</taxon>
        <taxon>Fusarium</taxon>
        <taxon>Fusarium fujikuroi species complex</taxon>
    </lineage>
</organism>
<proteinExistence type="predicted"/>
<name>A0A9P7HW18_9HYPO</name>
<dbReference type="Proteomes" id="UP000750502">
    <property type="component" value="Unassembled WGS sequence"/>
</dbReference>
<evidence type="ECO:0000313" key="2">
    <source>
        <dbReference type="Proteomes" id="UP000750502"/>
    </source>
</evidence>
<sequence length="106" mass="11914">MLQVKPVADLLPIDEMNARLHLIQVIRDRMVKLKPDRPLNHIQFCYLMGMSLGDLGAISVQTIYGLEKLTAYFNSILSRLARPLPAPDPGIHYAQNWINTDASSQA</sequence>
<keyword evidence="2" id="KW-1185">Reference proteome</keyword>
<dbReference type="EMBL" id="JADFTT010000340">
    <property type="protein sequence ID" value="KAG5762923.1"/>
    <property type="molecule type" value="Genomic_DNA"/>
</dbReference>
<evidence type="ECO:0000313" key="1">
    <source>
        <dbReference type="EMBL" id="KAG5762923.1"/>
    </source>
</evidence>
<gene>
    <name evidence="1" type="ORF">H9Q72_008961</name>
</gene>
<reference evidence="1" key="1">
    <citation type="journal article" date="2020" name="bioRxiv">
        <title>Historical genomics reveals the evolutionary mechanisms behind multiple outbreaks of the host-specific coffee wilt pathogen Fusarium xylarioides.</title>
        <authorList>
            <person name="Peck D."/>
            <person name="Nowell R.W."/>
            <person name="Flood J."/>
            <person name="Ryan M.J."/>
            <person name="Barraclough T.G."/>
        </authorList>
    </citation>
    <scope>NUCLEOTIDE SEQUENCE</scope>
    <source>
        <strain evidence="1">IMI 127659i</strain>
    </source>
</reference>
<accession>A0A9P7HW18</accession>
<dbReference type="AlphaFoldDB" id="A0A9P7HW18"/>
<reference evidence="1" key="2">
    <citation type="submission" date="2020-10" db="EMBL/GenBank/DDBJ databases">
        <authorList>
            <person name="Peck L.D."/>
            <person name="Nowell R.W."/>
            <person name="Flood J."/>
            <person name="Ryan M.J."/>
            <person name="Barraclough T.G."/>
        </authorList>
    </citation>
    <scope>NUCLEOTIDE SEQUENCE</scope>
    <source>
        <strain evidence="1">IMI 127659i</strain>
    </source>
</reference>